<proteinExistence type="predicted"/>
<dbReference type="AlphaFoldDB" id="A0A0P0RBE9"/>
<organism evidence="1 2">
    <name type="scientific">Paraburkholderia caribensis MBA4</name>
    <dbReference type="NCBI Taxonomy" id="1323664"/>
    <lineage>
        <taxon>Bacteria</taxon>
        <taxon>Pseudomonadati</taxon>
        <taxon>Pseudomonadota</taxon>
        <taxon>Betaproteobacteria</taxon>
        <taxon>Burkholderiales</taxon>
        <taxon>Burkholderiaceae</taxon>
        <taxon>Paraburkholderia</taxon>
    </lineage>
</organism>
<gene>
    <name evidence="1" type="ORF">K788_0007519</name>
</gene>
<protein>
    <submittedName>
        <fullName evidence="1">Uncharacterized protein</fullName>
    </submittedName>
</protein>
<sequence length="37" mass="4280">MRLRVLRLTHPKSFRVDSFITHANGRLLASPSFADRL</sequence>
<dbReference type="KEGG" id="bcai:K788_0007519"/>
<evidence type="ECO:0000313" key="2">
    <source>
        <dbReference type="Proteomes" id="UP000019146"/>
    </source>
</evidence>
<accession>A0A0P0RBE9</accession>
<reference evidence="1 2" key="1">
    <citation type="journal article" date="2014" name="Genome Announc.">
        <title>Draft Genome Sequence of the Haloacid-Degrading Burkholderia caribensis Strain MBA4.</title>
        <authorList>
            <person name="Pan Y."/>
            <person name="Kong K.F."/>
            <person name="Tsang J.S."/>
        </authorList>
    </citation>
    <scope>NUCLEOTIDE SEQUENCE [LARGE SCALE GENOMIC DNA]</scope>
    <source>
        <strain evidence="1 2">MBA4</strain>
    </source>
</reference>
<evidence type="ECO:0000313" key="1">
    <source>
        <dbReference type="EMBL" id="ALL65619.1"/>
    </source>
</evidence>
<name>A0A0P0RBE9_9BURK</name>
<dbReference type="Proteomes" id="UP000019146">
    <property type="component" value="Chromosome 1"/>
</dbReference>
<dbReference type="EMBL" id="CP012746">
    <property type="protein sequence ID" value="ALL65619.1"/>
    <property type="molecule type" value="Genomic_DNA"/>
</dbReference>